<keyword evidence="5" id="KW-1185">Reference proteome</keyword>
<feature type="chain" id="PRO_5036918863" evidence="2">
    <location>
        <begin position="27"/>
        <end position="684"/>
    </location>
</feature>
<reference evidence="4" key="1">
    <citation type="journal article" date="2021" name="Microb. Physiol.">
        <title>Proteogenomic Insights into the Physiology of Marine, Sulfate-Reducing, Filamentous Desulfonema limicola and Desulfonema magnum.</title>
        <authorList>
            <person name="Schnaars V."/>
            <person name="Wohlbrand L."/>
            <person name="Scheve S."/>
            <person name="Hinrichs C."/>
            <person name="Reinhardt R."/>
            <person name="Rabus R."/>
        </authorList>
    </citation>
    <scope>NUCLEOTIDE SEQUENCE</scope>
    <source>
        <strain evidence="4">4be13</strain>
    </source>
</reference>
<dbReference type="Proteomes" id="UP000663722">
    <property type="component" value="Chromosome"/>
</dbReference>
<gene>
    <name evidence="4" type="ORF">dnm_007170</name>
</gene>
<protein>
    <submittedName>
        <fullName evidence="4">Cohesin domain-containing protein, DUF4114</fullName>
    </submittedName>
</protein>
<evidence type="ECO:0000256" key="2">
    <source>
        <dbReference type="SAM" id="SignalP"/>
    </source>
</evidence>
<dbReference type="PROSITE" id="PS00018">
    <property type="entry name" value="EF_HAND_1"/>
    <property type="match status" value="2"/>
</dbReference>
<evidence type="ECO:0000313" key="4">
    <source>
        <dbReference type="EMBL" id="QTA84718.1"/>
    </source>
</evidence>
<dbReference type="SUPFAM" id="SSF49384">
    <property type="entry name" value="Carbohydrate-binding domain"/>
    <property type="match status" value="1"/>
</dbReference>
<dbReference type="AlphaFoldDB" id="A0A975GLD7"/>
<dbReference type="InterPro" id="IPR018247">
    <property type="entry name" value="EF_Hand_1_Ca_BS"/>
</dbReference>
<dbReference type="InterPro" id="IPR025193">
    <property type="entry name" value="DUF4114"/>
</dbReference>
<organism evidence="4 5">
    <name type="scientific">Desulfonema magnum</name>
    <dbReference type="NCBI Taxonomy" id="45655"/>
    <lineage>
        <taxon>Bacteria</taxon>
        <taxon>Pseudomonadati</taxon>
        <taxon>Thermodesulfobacteriota</taxon>
        <taxon>Desulfobacteria</taxon>
        <taxon>Desulfobacterales</taxon>
        <taxon>Desulfococcaceae</taxon>
        <taxon>Desulfonema</taxon>
    </lineage>
</organism>
<evidence type="ECO:0000256" key="1">
    <source>
        <dbReference type="SAM" id="MobiDB-lite"/>
    </source>
</evidence>
<feature type="domain" description="DUF4114" evidence="3">
    <location>
        <begin position="361"/>
        <end position="444"/>
    </location>
</feature>
<feature type="signal peptide" evidence="2">
    <location>
        <begin position="1"/>
        <end position="26"/>
    </location>
</feature>
<dbReference type="RefSeq" id="WP_207681083.1">
    <property type="nucleotide sequence ID" value="NZ_CP061800.1"/>
</dbReference>
<dbReference type="KEGG" id="dmm:dnm_007170"/>
<proteinExistence type="predicted"/>
<dbReference type="Pfam" id="PF13448">
    <property type="entry name" value="DUF4114"/>
    <property type="match status" value="1"/>
</dbReference>
<dbReference type="InterPro" id="IPR036439">
    <property type="entry name" value="Dockerin_dom_sf"/>
</dbReference>
<sequence>MTTIKLIKAFILIALVSIVVSGHAFALPGIALDTDYTTHDYDPTDPLKDVEAVITAEANEEMRIAIVAQDAISLNAYQVAVNYDPSRMDFIEGSEDDPSQGITNLLKKNGGRTVGLHTLERTPGTVSIVNALRGRNADEAVTGSGVIALLKFRVLDSSPDNQMTLSNILLLDFEGTVYPVTVSNTRNAIHNPSSGNEEPNDPEEPEEPNDPENPEEPNDPENPEEPNDPENPEEPEEPNDPEDPNDPEEPEDPDNPGEDDELIAGVFIADDFGLITIDWLYDGGAYKGELGIFSLEGMDLTVPDLEAFIAEAVRRVLSPDDHDGGLVLSDPTDRARFSGVLGGESQDWNEGEFIGVRTFEMNPGEKFALILVPNGTFEALAANPGTTDKNKRPLFSFTSPNSDYGMHVGQVADINGKGLGFVFEDMEFTNSDRDYNDLMVQINGAVSEVPTIDEMLERFTTTASKKRSSRRDSRWHDWRTNDELGRKIMEHLEGIPGPDDLWTSVTLDASADLMVYDAEDNFSGKDGGGIPGSLIEFDAENGRQTVSLPRLTDSQAYRLVLRCMGYETGLLTIKGHEGFAEISSDSEEISTEAHQVLTTDLTLSPSGEPASFGTPDVPRAADGTPLWYDFDGDGRIDDDDINKAASFWNTCEGDLGYDPFFDLDEDGCISILDIMPVSNSKYIP</sequence>
<dbReference type="CDD" id="cd08547">
    <property type="entry name" value="Type_II_cohesin"/>
    <property type="match status" value="1"/>
</dbReference>
<dbReference type="GO" id="GO:0030246">
    <property type="term" value="F:carbohydrate binding"/>
    <property type="evidence" value="ECO:0007669"/>
    <property type="project" value="InterPro"/>
</dbReference>
<dbReference type="Gene3D" id="1.10.1330.10">
    <property type="entry name" value="Dockerin domain"/>
    <property type="match status" value="1"/>
</dbReference>
<feature type="region of interest" description="Disordered" evidence="1">
    <location>
        <begin position="185"/>
        <end position="260"/>
    </location>
</feature>
<evidence type="ECO:0000313" key="5">
    <source>
        <dbReference type="Proteomes" id="UP000663722"/>
    </source>
</evidence>
<dbReference type="GO" id="GO:0000272">
    <property type="term" value="P:polysaccharide catabolic process"/>
    <property type="evidence" value="ECO:0007669"/>
    <property type="project" value="InterPro"/>
</dbReference>
<keyword evidence="2" id="KW-0732">Signal</keyword>
<feature type="compositionally biased region" description="Polar residues" evidence="1">
    <location>
        <begin position="185"/>
        <end position="195"/>
    </location>
</feature>
<name>A0A975GLD7_9BACT</name>
<dbReference type="Gene3D" id="2.60.40.680">
    <property type="match status" value="1"/>
</dbReference>
<evidence type="ECO:0000259" key="3">
    <source>
        <dbReference type="Pfam" id="PF13448"/>
    </source>
</evidence>
<dbReference type="EMBL" id="CP061800">
    <property type="protein sequence ID" value="QTA84718.1"/>
    <property type="molecule type" value="Genomic_DNA"/>
</dbReference>
<accession>A0A975GLD7</accession>
<feature type="compositionally biased region" description="Acidic residues" evidence="1">
    <location>
        <begin position="198"/>
        <end position="260"/>
    </location>
</feature>
<dbReference type="InterPro" id="IPR008965">
    <property type="entry name" value="CBM2/CBM3_carb-bd_dom_sf"/>
</dbReference>